<evidence type="ECO:0000256" key="7">
    <source>
        <dbReference type="SAM" id="MobiDB-lite"/>
    </source>
</evidence>
<dbReference type="FunFam" id="3.40.50.980:FF:000001">
    <property type="entry name" value="Non-ribosomal peptide synthetase"/>
    <property type="match status" value="2"/>
</dbReference>
<dbReference type="NCBIfam" id="TIGR01733">
    <property type="entry name" value="AA-adenyl-dom"/>
    <property type="match status" value="3"/>
</dbReference>
<dbReference type="SUPFAM" id="SSF56801">
    <property type="entry name" value="Acetyl-CoA synthetase-like"/>
    <property type="match status" value="3"/>
</dbReference>
<keyword evidence="6" id="KW-0045">Antibiotic biosynthesis</keyword>
<dbReference type="EMBL" id="FNON01000001">
    <property type="protein sequence ID" value="SDW59139.1"/>
    <property type="molecule type" value="Genomic_DNA"/>
</dbReference>
<dbReference type="InterPro" id="IPR009081">
    <property type="entry name" value="PP-bd_ACP"/>
</dbReference>
<dbReference type="Pfam" id="PF00501">
    <property type="entry name" value="AMP-binding"/>
    <property type="match status" value="3"/>
</dbReference>
<dbReference type="NCBIfam" id="TIGR01720">
    <property type="entry name" value="NRPS-para261"/>
    <property type="match status" value="1"/>
</dbReference>
<proteinExistence type="inferred from homology"/>
<dbReference type="SUPFAM" id="SSF52777">
    <property type="entry name" value="CoA-dependent acyltransferases"/>
    <property type="match status" value="10"/>
</dbReference>
<dbReference type="Pfam" id="PF00550">
    <property type="entry name" value="PP-binding"/>
    <property type="match status" value="3"/>
</dbReference>
<dbReference type="InterPro" id="IPR023213">
    <property type="entry name" value="CAT-like_dom_sf"/>
</dbReference>
<dbReference type="InterPro" id="IPR001242">
    <property type="entry name" value="Condensation_dom"/>
</dbReference>
<evidence type="ECO:0000256" key="2">
    <source>
        <dbReference type="ARBA" id="ARBA00006432"/>
    </source>
</evidence>
<dbReference type="InterPro" id="IPR020845">
    <property type="entry name" value="AMP-binding_CS"/>
</dbReference>
<evidence type="ECO:0000256" key="6">
    <source>
        <dbReference type="ARBA" id="ARBA00023194"/>
    </source>
</evidence>
<dbReference type="GO" id="GO:0072330">
    <property type="term" value="P:monocarboxylic acid biosynthetic process"/>
    <property type="evidence" value="ECO:0007669"/>
    <property type="project" value="UniProtKB-ARBA"/>
</dbReference>
<dbReference type="InterPro" id="IPR045851">
    <property type="entry name" value="AMP-bd_C_sf"/>
</dbReference>
<dbReference type="InterPro" id="IPR000873">
    <property type="entry name" value="AMP-dep_synth/lig_dom"/>
</dbReference>
<dbReference type="RefSeq" id="WP_091287065.1">
    <property type="nucleotide sequence ID" value="NZ_FNON01000001.1"/>
</dbReference>
<dbReference type="OrthoDB" id="2472181at2"/>
<dbReference type="NCBIfam" id="NF003417">
    <property type="entry name" value="PRK04813.1"/>
    <property type="match status" value="3"/>
</dbReference>
<dbReference type="FunFam" id="1.10.1200.10:FF:000005">
    <property type="entry name" value="Nonribosomal peptide synthetase 1"/>
    <property type="match status" value="2"/>
</dbReference>
<dbReference type="Pfam" id="PF13193">
    <property type="entry name" value="AMP-binding_C"/>
    <property type="match status" value="3"/>
</dbReference>
<dbReference type="GO" id="GO:0003824">
    <property type="term" value="F:catalytic activity"/>
    <property type="evidence" value="ECO:0007669"/>
    <property type="project" value="InterPro"/>
</dbReference>
<dbReference type="InterPro" id="IPR010071">
    <property type="entry name" value="AA_adenyl_dom"/>
</dbReference>
<dbReference type="CDD" id="cd19534">
    <property type="entry name" value="E_NRPS"/>
    <property type="match status" value="2"/>
</dbReference>
<evidence type="ECO:0000256" key="5">
    <source>
        <dbReference type="ARBA" id="ARBA00022737"/>
    </source>
</evidence>
<reference evidence="9 10" key="1">
    <citation type="submission" date="2016-10" db="EMBL/GenBank/DDBJ databases">
        <authorList>
            <person name="de Groot N.N."/>
        </authorList>
    </citation>
    <scope>NUCLEOTIDE SEQUENCE [LARGE SCALE GENOMIC DNA]</scope>
    <source>
        <strain evidence="9 10">CPCC 202699</strain>
    </source>
</reference>
<dbReference type="GO" id="GO:0008610">
    <property type="term" value="P:lipid biosynthetic process"/>
    <property type="evidence" value="ECO:0007669"/>
    <property type="project" value="UniProtKB-ARBA"/>
</dbReference>
<dbReference type="InterPro" id="IPR010060">
    <property type="entry name" value="NRPS_synth"/>
</dbReference>
<dbReference type="CDD" id="cd19531">
    <property type="entry name" value="LCL_NRPS-like"/>
    <property type="match status" value="2"/>
</dbReference>
<comment type="cofactor">
    <cofactor evidence="1">
        <name>pantetheine 4'-phosphate</name>
        <dbReference type="ChEBI" id="CHEBI:47942"/>
    </cofactor>
</comment>
<evidence type="ECO:0000259" key="8">
    <source>
        <dbReference type="PROSITE" id="PS50075"/>
    </source>
</evidence>
<dbReference type="CDD" id="cd19543">
    <property type="entry name" value="DCL_NRPS"/>
    <property type="match status" value="1"/>
</dbReference>
<dbReference type="FunFam" id="3.40.50.12780:FF:000012">
    <property type="entry name" value="Non-ribosomal peptide synthetase"/>
    <property type="match status" value="2"/>
</dbReference>
<feature type="domain" description="Carrier" evidence="8">
    <location>
        <begin position="2426"/>
        <end position="2501"/>
    </location>
</feature>
<dbReference type="Gene3D" id="3.30.559.10">
    <property type="entry name" value="Chloramphenicol acetyltransferase-like domain"/>
    <property type="match status" value="5"/>
</dbReference>
<dbReference type="FunFam" id="2.30.38.10:FF:000001">
    <property type="entry name" value="Non-ribosomal peptide synthetase PvdI"/>
    <property type="match status" value="3"/>
</dbReference>
<dbReference type="PANTHER" id="PTHR45527">
    <property type="entry name" value="NONRIBOSOMAL PEPTIDE SYNTHETASE"/>
    <property type="match status" value="1"/>
</dbReference>
<dbReference type="Gene3D" id="2.30.38.10">
    <property type="entry name" value="Luciferase, Domain 3"/>
    <property type="match status" value="3"/>
</dbReference>
<protein>
    <submittedName>
        <fullName evidence="9">Non-ribosomal peptide synthase domain TIGR01720/amino acid adenylation domain-containing protein</fullName>
    </submittedName>
</protein>
<dbReference type="SMART" id="SM00823">
    <property type="entry name" value="PKS_PP"/>
    <property type="match status" value="3"/>
</dbReference>
<evidence type="ECO:0000313" key="10">
    <source>
        <dbReference type="Proteomes" id="UP000199515"/>
    </source>
</evidence>
<feature type="region of interest" description="Disordered" evidence="7">
    <location>
        <begin position="3407"/>
        <end position="3426"/>
    </location>
</feature>
<dbReference type="Gene3D" id="3.30.300.30">
    <property type="match status" value="3"/>
</dbReference>
<dbReference type="InterPro" id="IPR006162">
    <property type="entry name" value="Ppantetheine_attach_site"/>
</dbReference>
<dbReference type="Gene3D" id="3.30.559.30">
    <property type="entry name" value="Nonribosomal peptide synthetase, condensation domain"/>
    <property type="match status" value="5"/>
</dbReference>
<sequence length="3919" mass="428116">MSIDDRMAAIPEHLREQLLARLAGEAPEEIDDEITPVDGDGPLPLSSAQQRLWFMYELDPDSIEYLVPRVLRLTGDLDVEALKLAINRLVARHASLRTTFDAVDGQGVQFIHAPSEVDIPVTSTSDLAAELLAEVQKPFDLRVSVFRARLLRLAEQEHVLVLAMHHIVTDGWSMGVLVDELNTLYTGGLLAPTPLRYVDFASWQRDQDVDLTYWKNRLDGLSPLELPTDLPRPAVRNPIGAARSFEVPERVVSRLKAVGGQRGATLFMTLVAAAQVLLARYSGQTDVAVGTATSGRTRVELENLVGFFVNTLVLRSTVDERTTFTELLDSVRETVLDASAHEDVPFQRLVEALRPDRDPSRPPLVDVIVNLQNTPAVTTRLPGLRVEEIEPPTVVSGLDLGFDFTEVDGGLTAYLRYNTSLFTDATADRVVAQLLTLLTAIAANPQAKLADLDMLTDRETLTRGWPGDGIGPETKTVPELFAEQVAANPGAQAVVFQGESLTYAELDERSDHLAAYLRDQGAGPERFVGIALPRSLEMIIAVLAVHKAGAAYLPLDPDYPADRLRMMTDDAQPILVLDDRDKAGFISERDKAGFMPVRDKARFIPSGVRPENAAYVIYTSGSTGRPKAVVVSHAGVHDMVLTQRERMGAGPDARVLQFASLSFDGAFWEIAMALLSGGTLVLATAEQRLPGDAMVELIADQRITHLNLPPTAVAALPQHAIPAGANLVVCGEACPPGLAEDWSTGRRMFNGYGPTESTVCATLSEPLTPADARTGVVSIGRPIPSVRTYVLDDHLRPAPVGVPGELYLAGTRLARGYLHQLGLTATRFVADPFGPPGSRMYRTGDRARWLADGRLEFAGRADDQVKLRGFRIELGEIEAVLSQHPEVSQAATAVKDRRLVGYVVGSPDLAELRGYLRDRLPEHMVPAAFVLLDKLPLTVNGKIDRRALPEPTGVREADGYVEPRTLNEKILSEVWSELLGVDRVGVHDNFFDLGGDSILGLQVVARARTAGLKLTPKQMFLRQTVAELATEAVSEVATEVDQRPVTGDVPLTAIQHWFFDQLADSVDRFHQSVYLELIDDLDESALGKALNALYEHHDALRLRVENGRQYNAAPEPVELLTSFDEVDEDAILQAQQGFQLGRGPLIRALLFGGKRLYLVVHHLVVDGVSWRILLGDLDRAYQQASRGHRIDLGPKTTSFRDWAHRITTHDFEAEREYWTSVPSTVDLPVDGTGANTVGSMRTVTKRMDADAVLRRVPEVYRTQVNDVLLSALARVLTDWADGETALVELEGHGREELFDDVDLSRTVGWFTTMYPCALTLPQGDWGDVLKSVKEQLRAVPRHGIGYGYLGIEGPQPQVAFNYLGRMDNSIDGALYAGRCPDPGGAERVPHQTRQHLIEINSVVLDGQLEFRWAYSAEVHHEDTIIRLAERLIAALEEIVEHCARPEAGGCTPSDFPLAKLDQATVDRLGKSIEDVYPLTPMQSGMLFHSLAESGTDVYAGHFGAVLDGVKDPALLAEAWQRVLDRTPALRTAVVWEDVPEPLQVVHSGVRLPITHLDWRDRTDQAEALAELWANRTGERLDLGTAPLLRMTMVRLTNDRVQLFWTAHHLLADGWSFAQVLTDVFTEHAILAGDRTLSPVIRRPYRDYVAWLAEQDQDAAESYWRGLMSGFAAPTPLPFDRSPVKAHRSRSSRDVRLTISPERSQRLFERARKARLTMNTLVQGAWAILLSRYTGERDVCFGSTVSGRPADLPGSESIVGLFINMVPVRVDVPAGDAVIPWLRRLQDTQVESRQYEYLSLAQIQAFSDVPRGTTPFDSIVVFENYPYDDDAAARYGLGVSDYSGDENTNYALTLSAFAAEELQLLLGYDPELFDESTVDRMMGHLETLLVSIADDVSLGELELLTEPERDQLLLDWNDTAAEFPPARLIHELFAEQAALNPDAVAVNRGEKALTFAELDVRANRLAHRLVELGAGPDVLIGVCVERGVEAIVALLAVLKSGSAFVPLDPDYPPKMLSTMLEDAAAPVVITQEHLADRVSGAVLVDVDGEFDHPDTPPQTAVTTEDLAYVVYTSGSTGKPKGVMVEHRHLCHMMRAWDARYGLTELKPRALSVSSLSVDLFFGDFVLSALFGGTMIVCPTELVADPPALLDLIRSSRAELMVTVPTLAKALAAEGGLDTLKVLMVGSEGWPAADALKILDAVGEDTVLVNAYGATETTVDSTVFQVGAEPLGDAAYVPVGKPFRNTSIYVLDANMRPVPVGVAGECYIGGDGIARGYWNRPQLSAERFLDNPFGPGRLYRTGDLVRWRADGNLECLGRADDQVKIRGFRVELGDVESALARHPAVAEVAVAARKDDGPARLVGYIVARDEAPEVRELRAFAAENLPVHAVPSAFVVLDALPLSPSGTVNRRALPAPDKAIETGEPYVAPRNATETVLAEIWAEVLKAERVGVHDNFFDLGGDSILSIQVISRVRSRLGAAPSPRQLFDTPTVAALAEVVEPSTADTTLVRVDRDGPLPLSFAQQRLWFLSEFEPDSTEYNTTFALKLKGKLDLGALRSALTQLVERHEPLRTTFGTVDGLGVQIIQPATVELVVSDGDLQAEVSRPFDLHEGVFRATVFETGPDEHVLALVMHHIATDGWSMGILANELSACYAAALTGARAELPELPVQYADYAVWQREHLALDDHIEYWRGRLDGIVPLELPIDRPRPAVREAAGEMRMIEFSPELTGSLKALARRHDATLFMVLTAAVQLLLARYSGQQDITVGTATSGRNRAELEGLIGFFVNTVVLRSTVDESVSFGELLGQVRDTALEAFTHEEVPFERLVEVLKPERDPSRNALVEVMVGLETSQSSGLAMPGLEAEELPIVSGDVSHDLTFDFFERQGELLLAIGYSTALFDDSTISRMTGHLEALLATVVAAPDTRLSELSTVDLPAWHGPEREVPRITLSELFEHQAEATPDATAVVCEGNSLTFAELNAHANQVAHHLIARDVGPEQVVGLTSSRSLTTVIAMLAVLKAGAAYLPLDPDLPDERLDYMIRDAAPALVLGDDLPSDGPSTNPGVRPHPENPAYVIYTSGSTGKPKGVVLPHRGLTNLFFNHTRDFFRPESAGERFRVALTAAFSFDTSLEGVLAMVDGHELHVIDDLTRRDPEALVAYVESHRIDLLDLTPSYAEQLVPAGLVDSPKHNPKVVMLGGEAAGEQLWRDLRASGSTGYNFYGPTECTVDTLYCQVGATERPLIGKPVWNTQVYVLDRWLRPVPVGVPGDLYFAGVQLARGYLNRPALTAERFVADPFGPGRMYRTGDLARWTADGAIEYLGRVDDQVKVRGYRIELGEIEVVLAAHPGVAQATAVVRTGPAGVPRIVAYVTGDAPAVPELRDFARQSLPNYMVPSAFVVLDEFPVTSSGKVDRNALPAPEADAEPDDGYVAPRSDVESTLAGVWAEVLGLERVGVEDNFFDLGGDSILSIQVVSKIRQAGLAMTSKDLFLNQTIAQLGTVVVPAVDASADQGPIEGPVPLIPIQRDFLDNDPVAPHHLTQSMLIDVTASADDVQAALSALVEHHDALRMRFVRDGDGWRQHYGPVEPIALAQHDLAEADDQYLAMNELAAEADSTLDLEHGPLLRALLFDLGTRKQLFLTAHHLVVDGVSWRILLEDLELLLKGEKLAPKTSSFKAWAERLAQHVADGGFDDEVSHWTSLPETGLLPVDGTGPNIVASTRTVKVTLSEEDTEVLLHQAAGKFRTRVNDILLAGLASALGKWTGHEQVSIDLEGHGREEIFDDIDLSRTAGWFTTLYPVVLPAAAKDWPSLVKAVRRQVRAVPGNGLGYGALRYLGSLPERRSEVVFNYHGQVGEADETGPLGREQSPDERVAHLLEVVGAAVGGKLEFTWYYSENVHTAETVERVAADFRDALRAMAGYVTGR</sequence>
<feature type="domain" description="Carrier" evidence="8">
    <location>
        <begin position="962"/>
        <end position="1036"/>
    </location>
</feature>
<keyword evidence="4" id="KW-0597">Phosphoprotein</keyword>
<dbReference type="PROSITE" id="PS00455">
    <property type="entry name" value="AMP_BINDING"/>
    <property type="match status" value="3"/>
</dbReference>
<name>A0A1H2UU74_9PSEU</name>
<dbReference type="Proteomes" id="UP000199515">
    <property type="component" value="Unassembled WGS sequence"/>
</dbReference>
<dbReference type="GO" id="GO:0017000">
    <property type="term" value="P:antibiotic biosynthetic process"/>
    <property type="evidence" value="ECO:0007669"/>
    <property type="project" value="UniProtKB-KW"/>
</dbReference>
<dbReference type="GO" id="GO:0043041">
    <property type="term" value="P:amino acid activation for nonribosomal peptide biosynthetic process"/>
    <property type="evidence" value="ECO:0007669"/>
    <property type="project" value="TreeGrafter"/>
</dbReference>
<dbReference type="GO" id="GO:0044550">
    <property type="term" value="P:secondary metabolite biosynthetic process"/>
    <property type="evidence" value="ECO:0007669"/>
    <property type="project" value="UniProtKB-ARBA"/>
</dbReference>
<dbReference type="FunFam" id="3.30.300.30:FF:000010">
    <property type="entry name" value="Enterobactin synthetase component F"/>
    <property type="match status" value="2"/>
</dbReference>
<organism evidence="9 10">
    <name type="scientific">Amycolatopsis xylanica</name>
    <dbReference type="NCBI Taxonomy" id="589385"/>
    <lineage>
        <taxon>Bacteria</taxon>
        <taxon>Bacillati</taxon>
        <taxon>Actinomycetota</taxon>
        <taxon>Actinomycetes</taxon>
        <taxon>Pseudonocardiales</taxon>
        <taxon>Pseudonocardiaceae</taxon>
        <taxon>Amycolatopsis</taxon>
    </lineage>
</organism>
<dbReference type="STRING" id="589385.SAMN05421504_101988"/>
<dbReference type="CDD" id="cd05930">
    <property type="entry name" value="A_NRPS"/>
    <property type="match status" value="1"/>
</dbReference>
<feature type="domain" description="Carrier" evidence="8">
    <location>
        <begin position="3427"/>
        <end position="3501"/>
    </location>
</feature>
<evidence type="ECO:0000313" key="9">
    <source>
        <dbReference type="EMBL" id="SDW59139.1"/>
    </source>
</evidence>
<dbReference type="FunFam" id="1.10.1200.10:FF:000016">
    <property type="entry name" value="Non-ribosomal peptide synthase"/>
    <property type="match status" value="1"/>
</dbReference>
<dbReference type="InterPro" id="IPR036736">
    <property type="entry name" value="ACP-like_sf"/>
</dbReference>
<evidence type="ECO:0000256" key="4">
    <source>
        <dbReference type="ARBA" id="ARBA00022553"/>
    </source>
</evidence>
<evidence type="ECO:0000256" key="1">
    <source>
        <dbReference type="ARBA" id="ARBA00001957"/>
    </source>
</evidence>
<dbReference type="GO" id="GO:0005737">
    <property type="term" value="C:cytoplasm"/>
    <property type="evidence" value="ECO:0007669"/>
    <property type="project" value="TreeGrafter"/>
</dbReference>
<dbReference type="PROSITE" id="PS00012">
    <property type="entry name" value="PHOSPHOPANTETHEINE"/>
    <property type="match status" value="3"/>
</dbReference>
<keyword evidence="5" id="KW-0677">Repeat</keyword>
<accession>A0A1H2UU74</accession>
<dbReference type="InterPro" id="IPR025110">
    <property type="entry name" value="AMP-bd_C"/>
</dbReference>
<dbReference type="PANTHER" id="PTHR45527:SF1">
    <property type="entry name" value="FATTY ACID SYNTHASE"/>
    <property type="match status" value="1"/>
</dbReference>
<comment type="similarity">
    <text evidence="2">Belongs to the ATP-dependent AMP-binding enzyme family.</text>
</comment>
<dbReference type="GO" id="GO:0031177">
    <property type="term" value="F:phosphopantetheine binding"/>
    <property type="evidence" value="ECO:0007669"/>
    <property type="project" value="InterPro"/>
</dbReference>
<evidence type="ECO:0000256" key="3">
    <source>
        <dbReference type="ARBA" id="ARBA00022450"/>
    </source>
</evidence>
<dbReference type="Gene3D" id="3.40.50.980">
    <property type="match status" value="6"/>
</dbReference>
<dbReference type="InterPro" id="IPR020806">
    <property type="entry name" value="PKS_PP-bd"/>
</dbReference>
<keyword evidence="3" id="KW-0596">Phosphopantetheine</keyword>
<keyword evidence="10" id="KW-1185">Reference proteome</keyword>
<dbReference type="SUPFAM" id="SSF47336">
    <property type="entry name" value="ACP-like"/>
    <property type="match status" value="3"/>
</dbReference>
<dbReference type="Pfam" id="PF00668">
    <property type="entry name" value="Condensation"/>
    <property type="match status" value="5"/>
</dbReference>
<dbReference type="Gene3D" id="1.10.1200.10">
    <property type="entry name" value="ACP-like"/>
    <property type="match status" value="3"/>
</dbReference>
<gene>
    <name evidence="9" type="ORF">SAMN05421504_101988</name>
</gene>
<dbReference type="PROSITE" id="PS50075">
    <property type="entry name" value="CARRIER"/>
    <property type="match status" value="3"/>
</dbReference>
<dbReference type="CDD" id="cd17652">
    <property type="entry name" value="A_NRPS_CmdD_like"/>
    <property type="match status" value="1"/>
</dbReference>